<dbReference type="Proteomes" id="UP000429229">
    <property type="component" value="Unassembled WGS sequence"/>
</dbReference>
<proteinExistence type="predicted"/>
<comment type="caution">
    <text evidence="2">The sequence shown here is derived from an EMBL/GenBank/DDBJ whole genome shotgun (WGS) entry which is preliminary data.</text>
</comment>
<sequence>MEIGTIIIAAIVIFIAWKLLTGLIKFGLIAAVILGAIYFLTQGGAV</sequence>
<protein>
    <submittedName>
        <fullName evidence="2">Uncharacterized protein</fullName>
    </submittedName>
</protein>
<keyword evidence="3" id="KW-1185">Reference proteome</keyword>
<dbReference type="AlphaFoldDB" id="A0A6I4U0N2"/>
<feature type="transmembrane region" description="Helical" evidence="1">
    <location>
        <begin position="7"/>
        <end position="40"/>
    </location>
</feature>
<accession>A0A6I4U0N2</accession>
<reference evidence="2 3" key="1">
    <citation type="submission" date="2019-12" db="EMBL/GenBank/DDBJ databases">
        <title>Genomic-based taxomic classification of the family Erythrobacteraceae.</title>
        <authorList>
            <person name="Xu L."/>
        </authorList>
    </citation>
    <scope>NUCLEOTIDE SEQUENCE [LARGE SCALE GENOMIC DNA]</scope>
    <source>
        <strain evidence="2 3">LMG 29519</strain>
    </source>
</reference>
<keyword evidence="1" id="KW-1133">Transmembrane helix</keyword>
<organism evidence="2 3">
    <name type="scientific">Alteriqipengyuania halimionae</name>
    <dbReference type="NCBI Taxonomy" id="1926630"/>
    <lineage>
        <taxon>Bacteria</taxon>
        <taxon>Pseudomonadati</taxon>
        <taxon>Pseudomonadota</taxon>
        <taxon>Alphaproteobacteria</taxon>
        <taxon>Sphingomonadales</taxon>
        <taxon>Erythrobacteraceae</taxon>
        <taxon>Alteriqipengyuania</taxon>
    </lineage>
</organism>
<evidence type="ECO:0000313" key="3">
    <source>
        <dbReference type="Proteomes" id="UP000429229"/>
    </source>
</evidence>
<name>A0A6I4U0N2_9SPHN</name>
<evidence type="ECO:0000313" key="2">
    <source>
        <dbReference type="EMBL" id="MXP09438.1"/>
    </source>
</evidence>
<gene>
    <name evidence="2" type="ORF">GRI68_04535</name>
</gene>
<keyword evidence="1" id="KW-0472">Membrane</keyword>
<keyword evidence="1" id="KW-0812">Transmembrane</keyword>
<dbReference type="RefSeq" id="WP_160616130.1">
    <property type="nucleotide sequence ID" value="NZ_WTYR01000001.1"/>
</dbReference>
<dbReference type="EMBL" id="WTYR01000001">
    <property type="protein sequence ID" value="MXP09438.1"/>
    <property type="molecule type" value="Genomic_DNA"/>
</dbReference>
<evidence type="ECO:0000256" key="1">
    <source>
        <dbReference type="SAM" id="Phobius"/>
    </source>
</evidence>